<protein>
    <recommendedName>
        <fullName evidence="3">Reverse transcriptase domain-containing protein</fullName>
    </recommendedName>
</protein>
<dbReference type="PANTHER" id="PTHR21301:SF12">
    <property type="match status" value="1"/>
</dbReference>
<dbReference type="AlphaFoldDB" id="A0A820Y1G1"/>
<feature type="compositionally biased region" description="Polar residues" evidence="2">
    <location>
        <begin position="1"/>
        <end position="14"/>
    </location>
</feature>
<accession>A0A820Y1G1</accession>
<evidence type="ECO:0000259" key="3">
    <source>
        <dbReference type="PROSITE" id="PS50878"/>
    </source>
</evidence>
<dbReference type="GO" id="GO:0008237">
    <property type="term" value="F:metallopeptidase activity"/>
    <property type="evidence" value="ECO:0007669"/>
    <property type="project" value="InterPro"/>
</dbReference>
<dbReference type="PROSITE" id="PS50878">
    <property type="entry name" value="RT_POL"/>
    <property type="match status" value="1"/>
</dbReference>
<dbReference type="InterPro" id="IPR024079">
    <property type="entry name" value="MetalloPept_cat_dom_sf"/>
</dbReference>
<gene>
    <name evidence="4" type="ORF">TSG867_LOCUS23997</name>
</gene>
<feature type="coiled-coil region" evidence="1">
    <location>
        <begin position="839"/>
        <end position="877"/>
    </location>
</feature>
<evidence type="ECO:0000313" key="5">
    <source>
        <dbReference type="Proteomes" id="UP000663862"/>
    </source>
</evidence>
<name>A0A820Y1G1_9BILA</name>
<comment type="caution">
    <text evidence="4">The sequence shown here is derived from an EMBL/GenBank/DDBJ whole genome shotgun (WGS) entry which is preliminary data.</text>
</comment>
<organism evidence="4 5">
    <name type="scientific">Rotaria socialis</name>
    <dbReference type="NCBI Taxonomy" id="392032"/>
    <lineage>
        <taxon>Eukaryota</taxon>
        <taxon>Metazoa</taxon>
        <taxon>Spiralia</taxon>
        <taxon>Gnathifera</taxon>
        <taxon>Rotifera</taxon>
        <taxon>Eurotatoria</taxon>
        <taxon>Bdelloidea</taxon>
        <taxon>Philodinida</taxon>
        <taxon>Philodinidae</taxon>
        <taxon>Rotaria</taxon>
    </lineage>
</organism>
<evidence type="ECO:0000256" key="1">
    <source>
        <dbReference type="SAM" id="Coils"/>
    </source>
</evidence>
<feature type="domain" description="Reverse transcriptase" evidence="3">
    <location>
        <begin position="539"/>
        <end position="800"/>
    </location>
</feature>
<evidence type="ECO:0000256" key="2">
    <source>
        <dbReference type="SAM" id="MobiDB-lite"/>
    </source>
</evidence>
<sequence length="1130" mass="132857">MKNSQIETKSPIDNNSDRLNENDDISFHKPSRYLKMPRKFLLNSLRLQLNCSIKRKKEQRFTLSRLELFDKQFCLHQIHHLYQKYLNFGLQYQIWSDDIVQIMESTESDKIQKSLEEYLILLKNRSNQHENELIIQLSSCPTTLHSLEMIDQRLKKLVRLHHIDLVRTVNYQKHKLKDIIYEKRLFNQLSSYHLAEVQHQAIDQITTIRKKQLKIFEDLTIFEQRILCHSLPKTFDDIPIVTYQNLFGNEANKIMQELKRRKLNDQLKNYELKLQDYEDLYQTEINIFESKLIQTSLNHQHIQADIFMTLLKCYLSHYTNRLIRQIRYKEACVHVKLVRRHHRHLLSKQQIVDVYPQIIVDVPKISLNRIQLDYLSKSGPNYIRSNQSSLHSYKHQEKHVQEEHKNIMNVITRYLIREHHIPLTATIIRELSQHLETSLHQQYTIPLSYLNIYRTRKEFKLMKSIQHRLKKGNYILRETDKSGIFHIGTSVDYEKKAEAYRQKTGAYIELDSNPLRSVFDKVILLLNDLRSKKYILSWQLDKMMPKRDTVQLAYLYFIPKPHKAGTPLRPIVSSMSMPMTGISKFLDKLIRPIFDKHARSTTIIDGVDLIHRLEAYTTNGYLKPKTYFCTFDITDLYTMLPQEESLDILIEFLVQHGYQKVQNIPIDIIRKLALIVIKENVFVYEKKFYRQVIGGAMGSAFTLTLANIFMWKWERQLVHRLEVSNEIYGRYVDDIFFTSNDSFESIDQMLDEANNFHPNIKLVRQIGRSVPFLDVFIHNSKGALKTSVYHKEAAEPGLEICLVKNDIESNFSIVEQAVLEFPPVENLKQITLQNLPSLIDQAENDCMKHKRNRIREERELENRRDETSHLITELKEHMSQHNVNFKDISPVLKSLLKVIPHRALQNYSNIHREFLELCQTVVKHTLHIDRSSPMQYDVILVKMKRISTIKTKVFDDLIKLKPTMDNESRQKILVHTMKPTDKTAKVTEERNYYAVEICKGICDKLDGSDPDPLIHSSIREQVRYTICEATAGAFEGDIILPPQSLLRGLTRIGSSVQWPDGIVPYEIMPGYQAEQEAIIIGAMRKIESLTAINNVRCIQFRPRDVSDLYYTIIQDGTGYSSPVTKVFHAT</sequence>
<keyword evidence="1" id="KW-0175">Coiled coil</keyword>
<reference evidence="4" key="1">
    <citation type="submission" date="2021-02" db="EMBL/GenBank/DDBJ databases">
        <authorList>
            <person name="Nowell W R."/>
        </authorList>
    </citation>
    <scope>NUCLEOTIDE SEQUENCE</scope>
</reference>
<dbReference type="InterPro" id="IPR000477">
    <property type="entry name" value="RT_dom"/>
</dbReference>
<dbReference type="Proteomes" id="UP000663862">
    <property type="component" value="Unassembled WGS sequence"/>
</dbReference>
<dbReference type="PANTHER" id="PTHR21301">
    <property type="entry name" value="REVERSE TRANSCRIPTASE"/>
    <property type="match status" value="1"/>
</dbReference>
<feature type="region of interest" description="Disordered" evidence="2">
    <location>
        <begin position="1"/>
        <end position="22"/>
    </location>
</feature>
<proteinExistence type="predicted"/>
<dbReference type="Gene3D" id="3.40.390.10">
    <property type="entry name" value="Collagenase (Catalytic Domain)"/>
    <property type="match status" value="1"/>
</dbReference>
<evidence type="ECO:0000313" key="4">
    <source>
        <dbReference type="EMBL" id="CAF4541291.1"/>
    </source>
</evidence>
<dbReference type="EMBL" id="CAJOBQ010002135">
    <property type="protein sequence ID" value="CAF4541291.1"/>
    <property type="molecule type" value="Genomic_DNA"/>
</dbReference>
<feature type="coiled-coil region" evidence="1">
    <location>
        <begin position="253"/>
        <end position="287"/>
    </location>
</feature>